<evidence type="ECO:0000313" key="20">
    <source>
        <dbReference type="Proteomes" id="UP001108240"/>
    </source>
</evidence>
<evidence type="ECO:0000256" key="9">
    <source>
        <dbReference type="ARBA" id="ARBA00023054"/>
    </source>
</evidence>
<feature type="domain" description="FF" evidence="18">
    <location>
        <begin position="854"/>
        <end position="919"/>
    </location>
</feature>
<dbReference type="FunFam" id="1.10.10.440:FF:000006">
    <property type="entry name" value="Transcription elongation regulator 1 (CA150)"/>
    <property type="match status" value="1"/>
</dbReference>
<feature type="region of interest" description="Disordered" evidence="16">
    <location>
        <begin position="361"/>
        <end position="395"/>
    </location>
</feature>
<dbReference type="FunFam" id="1.10.10.440:FF:000005">
    <property type="entry name" value="Transcription elongation regulator 1 (CA150)"/>
    <property type="match status" value="1"/>
</dbReference>
<accession>A0A9J7XDL2</accession>
<feature type="domain" description="FF" evidence="18">
    <location>
        <begin position="738"/>
        <end position="794"/>
    </location>
</feature>
<dbReference type="CDD" id="cd00201">
    <property type="entry name" value="WW"/>
    <property type="match status" value="3"/>
</dbReference>
<evidence type="ECO:0000256" key="5">
    <source>
        <dbReference type="ARBA" id="ARBA00022553"/>
    </source>
</evidence>
<dbReference type="Pfam" id="PF23517">
    <property type="entry name" value="WW_TCERG1"/>
    <property type="match status" value="1"/>
</dbReference>
<evidence type="ECO:0000256" key="6">
    <source>
        <dbReference type="ARBA" id="ARBA00022737"/>
    </source>
</evidence>
<evidence type="ECO:0000259" key="17">
    <source>
        <dbReference type="PROSITE" id="PS50020"/>
    </source>
</evidence>
<dbReference type="FunFam" id="1.10.10.440:FF:000001">
    <property type="entry name" value="Transcription elongation regulator 1 like"/>
    <property type="match status" value="1"/>
</dbReference>
<reference evidence="19" key="2">
    <citation type="submission" date="2025-09" db="UniProtKB">
        <authorList>
            <consortium name="Ensembl"/>
        </authorList>
    </citation>
    <scope>IDENTIFICATION</scope>
</reference>
<evidence type="ECO:0000313" key="19">
    <source>
        <dbReference type="Ensembl" id="ENSCCRP00000105519.1"/>
    </source>
</evidence>
<dbReference type="PROSITE" id="PS50020">
    <property type="entry name" value="WW_DOMAIN_2"/>
    <property type="match status" value="3"/>
</dbReference>
<dbReference type="GO" id="GO:0005634">
    <property type="term" value="C:nucleus"/>
    <property type="evidence" value="ECO:0007669"/>
    <property type="project" value="UniProtKB-SubCell"/>
</dbReference>
<dbReference type="Gene3D" id="1.10.10.440">
    <property type="entry name" value="FF domain"/>
    <property type="match status" value="6"/>
</dbReference>
<keyword evidence="8" id="KW-0805">Transcription regulation</keyword>
<feature type="compositionally biased region" description="Pro residues" evidence="16">
    <location>
        <begin position="55"/>
        <end position="70"/>
    </location>
</feature>
<dbReference type="Pfam" id="PF00397">
    <property type="entry name" value="WW"/>
    <property type="match status" value="2"/>
</dbReference>
<dbReference type="PROSITE" id="PS01159">
    <property type="entry name" value="WW_DOMAIN_1"/>
    <property type="match status" value="2"/>
</dbReference>
<feature type="domain" description="FF" evidence="18">
    <location>
        <begin position="503"/>
        <end position="556"/>
    </location>
</feature>
<dbReference type="Proteomes" id="UP001108240">
    <property type="component" value="Unplaced"/>
</dbReference>
<feature type="domain" description="WW" evidence="17">
    <location>
        <begin position="402"/>
        <end position="431"/>
    </location>
</feature>
<feature type="coiled-coil region" evidence="15">
    <location>
        <begin position="684"/>
        <end position="742"/>
    </location>
</feature>
<evidence type="ECO:0000256" key="4">
    <source>
        <dbReference type="ARBA" id="ARBA00022499"/>
    </source>
</evidence>
<dbReference type="PROSITE" id="PS51676">
    <property type="entry name" value="FF"/>
    <property type="match status" value="6"/>
</dbReference>
<dbReference type="FunFam" id="1.10.10.440:FF:000010">
    <property type="entry name" value="Transcription elongation regulator 1 (CA150)"/>
    <property type="match status" value="1"/>
</dbReference>
<feature type="domain" description="WW" evidence="17">
    <location>
        <begin position="304"/>
        <end position="333"/>
    </location>
</feature>
<evidence type="ECO:0000256" key="14">
    <source>
        <dbReference type="ARBA" id="ARBA00078981"/>
    </source>
</evidence>
<dbReference type="InterPro" id="IPR036517">
    <property type="entry name" value="FF_domain_sf"/>
</dbReference>
<feature type="coiled-coil region" evidence="15">
    <location>
        <begin position="555"/>
        <end position="582"/>
    </location>
</feature>
<name>A0A9J7XDL2_CYPCA</name>
<dbReference type="Pfam" id="PF01846">
    <property type="entry name" value="FF"/>
    <property type="match status" value="6"/>
</dbReference>
<evidence type="ECO:0000259" key="18">
    <source>
        <dbReference type="PROSITE" id="PS51676"/>
    </source>
</evidence>
<dbReference type="InterPro" id="IPR001202">
    <property type="entry name" value="WW_dom"/>
</dbReference>
<evidence type="ECO:0000256" key="15">
    <source>
        <dbReference type="SAM" id="Coils"/>
    </source>
</evidence>
<dbReference type="InterPro" id="IPR057565">
    <property type="entry name" value="WW_TCRG1_3rd"/>
</dbReference>
<evidence type="ECO:0000256" key="11">
    <source>
        <dbReference type="ARBA" id="ARBA00023242"/>
    </source>
</evidence>
<comment type="subcellular location">
    <subcellularLocation>
        <location evidence="1">Nucleus</location>
    </subcellularLocation>
</comment>
<evidence type="ECO:0000256" key="7">
    <source>
        <dbReference type="ARBA" id="ARBA00022843"/>
    </source>
</evidence>
<feature type="domain" description="FF" evidence="18">
    <location>
        <begin position="795"/>
        <end position="852"/>
    </location>
</feature>
<evidence type="ECO:0000256" key="10">
    <source>
        <dbReference type="ARBA" id="ARBA00023163"/>
    </source>
</evidence>
<organism evidence="19 20">
    <name type="scientific">Cyprinus carpio carpio</name>
    <dbReference type="NCBI Taxonomy" id="630221"/>
    <lineage>
        <taxon>Eukaryota</taxon>
        <taxon>Metazoa</taxon>
        <taxon>Chordata</taxon>
        <taxon>Craniata</taxon>
        <taxon>Vertebrata</taxon>
        <taxon>Euteleostomi</taxon>
        <taxon>Actinopterygii</taxon>
        <taxon>Neopterygii</taxon>
        <taxon>Teleostei</taxon>
        <taxon>Ostariophysi</taxon>
        <taxon>Cypriniformes</taxon>
        <taxon>Cyprinidae</taxon>
        <taxon>Cyprininae</taxon>
        <taxon>Cyprinus</taxon>
    </lineage>
</organism>
<keyword evidence="2" id="KW-0488">Methylation</keyword>
<keyword evidence="3" id="KW-0678">Repressor</keyword>
<protein>
    <recommendedName>
        <fullName evidence="12">Transcription elongation regulator 1</fullName>
    </recommendedName>
    <alternativeName>
        <fullName evidence="14">TATA box-binding protein-associated factor 2S</fullName>
    </alternativeName>
    <alternativeName>
        <fullName evidence="13">Transcription factor CA150</fullName>
    </alternativeName>
</protein>
<keyword evidence="20" id="KW-1185">Reference proteome</keyword>
<dbReference type="SMART" id="SM00456">
    <property type="entry name" value="WW"/>
    <property type="match status" value="3"/>
</dbReference>
<evidence type="ECO:0000256" key="16">
    <source>
        <dbReference type="SAM" id="MobiDB-lite"/>
    </source>
</evidence>
<dbReference type="SUPFAM" id="SSF51045">
    <property type="entry name" value="WW domain"/>
    <property type="match status" value="3"/>
</dbReference>
<evidence type="ECO:0000256" key="3">
    <source>
        <dbReference type="ARBA" id="ARBA00022491"/>
    </source>
</evidence>
<evidence type="ECO:0000256" key="8">
    <source>
        <dbReference type="ARBA" id="ARBA00023015"/>
    </source>
</evidence>
<dbReference type="GO" id="GO:0070063">
    <property type="term" value="F:RNA polymerase binding"/>
    <property type="evidence" value="ECO:0007669"/>
    <property type="project" value="InterPro"/>
</dbReference>
<feature type="compositionally biased region" description="Pro residues" evidence="16">
    <location>
        <begin position="30"/>
        <end position="46"/>
    </location>
</feature>
<dbReference type="GO" id="GO:0003712">
    <property type="term" value="F:transcription coregulator activity"/>
    <property type="evidence" value="ECO:0007669"/>
    <property type="project" value="TreeGrafter"/>
</dbReference>
<dbReference type="Gene3D" id="2.20.70.10">
    <property type="match status" value="3"/>
</dbReference>
<proteinExistence type="predicted"/>
<evidence type="ECO:0000256" key="13">
    <source>
        <dbReference type="ARBA" id="ARBA00075955"/>
    </source>
</evidence>
<dbReference type="FunFam" id="2.20.70.10:FF:000010">
    <property type="entry name" value="Transcription elongation regulator 1 (CA150)"/>
    <property type="match status" value="1"/>
</dbReference>
<keyword evidence="7" id="KW-0832">Ubl conjugation</keyword>
<feature type="domain" description="FF" evidence="18">
    <location>
        <begin position="569"/>
        <end position="623"/>
    </location>
</feature>
<feature type="compositionally biased region" description="Low complexity" evidence="16">
    <location>
        <begin position="1"/>
        <end position="11"/>
    </location>
</feature>
<dbReference type="InterPro" id="IPR036020">
    <property type="entry name" value="WW_dom_sf"/>
</dbReference>
<evidence type="ECO:0000256" key="1">
    <source>
        <dbReference type="ARBA" id="ARBA00004123"/>
    </source>
</evidence>
<keyword evidence="9 15" id="KW-0175">Coiled coil</keyword>
<dbReference type="PANTHER" id="PTHR15377:SF7">
    <property type="entry name" value="TRANSCRIPTION ELONGATION REGULATOR 1"/>
    <property type="match status" value="1"/>
</dbReference>
<dbReference type="PANTHER" id="PTHR15377">
    <property type="entry name" value="TRANSCRIPTION ELONGATION REGULATOR 1"/>
    <property type="match status" value="1"/>
</dbReference>
<dbReference type="SUPFAM" id="SSF81698">
    <property type="entry name" value="FF domain"/>
    <property type="match status" value="5"/>
</dbReference>
<keyword evidence="5" id="KW-0597">Phosphoprotein</keyword>
<feature type="compositionally biased region" description="Basic and acidic residues" evidence="16">
    <location>
        <begin position="362"/>
        <end position="376"/>
    </location>
</feature>
<keyword evidence="11" id="KW-0539">Nucleus</keyword>
<keyword evidence="4" id="KW-1017">Isopeptide bond</keyword>
<dbReference type="GeneTree" id="ENSGT00940000157770"/>
<keyword evidence="10" id="KW-0804">Transcription</keyword>
<dbReference type="FunFam" id="1.10.10.440:FF:000004">
    <property type="entry name" value="Transcription elongation regulator 1 like"/>
    <property type="match status" value="1"/>
</dbReference>
<dbReference type="Ensembl" id="ENSCCRT00000203001.1">
    <property type="protein sequence ID" value="ENSCCRP00000105519.1"/>
    <property type="gene ID" value="ENSCCRG00000005291.2"/>
</dbReference>
<feature type="region of interest" description="Disordered" evidence="16">
    <location>
        <begin position="920"/>
        <end position="940"/>
    </location>
</feature>
<reference evidence="19" key="1">
    <citation type="submission" date="2025-08" db="UniProtKB">
        <authorList>
            <consortium name="Ensembl"/>
        </authorList>
    </citation>
    <scope>IDENTIFICATION</scope>
</reference>
<sequence>MAQQPALRFPAAAPPPANPSTRRQPLLSTPVPPFPMMRGPPPPARPPFGRIPFDPSVPPPMGAPPLQRPPFMPPPGGSMQPPPGMIFPPGIPPTASPAPPSLPSTEEIWVENKSPEGKVYYYNARTRESSWTKPEGVKVIQQAELGPMMLSQAAAAAASGGSSGPGPSVSIPAAMPSVVTTAPSAMATPIAAVNPPTVTVAMTTGPPPLPVALPHTMPQPAAPMPGFPSVMVPPFRVPLPGMPIPLPGSTPRFSEQSTCLEPILILCMLYQGMLPGMAPPLVPMMPHQMAMAGPSGLPGALSTSDWTEFKTPEGKSYYYNKHTQETTWDKPEELKETEKENEKIKDAALDMIDAEIMEMEDGSPKIDPPKEKKEELKEEEMTEEQKAAKKAKPVATTPIPGTPWCVVWTGDERVFFYNPTTRLSMWERPEELVGRVDVDKALQEPPHKRGLDNGNKLGKEDTPEDEPSKAKRRKIEEKEADTEKEAAMEAELKAARERAVVPQEARMNQFKDMLLERGVSAFSTWEKELHKIVFDPRYLLLNPKERKQVFDQYVKTRAEEERKEKKNKIMQVKDDFRKMMEEAKLGVRTTFSEFAAKHAKDSRFKAVEKMKDREAIFNEYMTAFKKKEKENSKNRGEKVKQDFFELLSDYHVDGQQRWSKVKEKMETDPRYKAVETSAAREELFKNYVERLAKVSEKEKELEKQARIEASLRERERMVQRFRSEQSKEIDREREQHKREEAVQNFKALMSDMVKSSDANWSETRRTLRKDHRWESSSLLERDEKERLFNEHIEALAKKKKEQFRQLLDETTSINLMTSWKEVKKLIKEDPRCIKFSSSDRKRQREFGDYIKDKYILAKADFRTLLKETKFITYKSRKLMQESEQHLSDIETILQKDKRYLVLDCVSEERHKLLMAYVEELDRRGPPPPPTAFEPARRSTK</sequence>
<feature type="domain" description="FF" evidence="18">
    <location>
        <begin position="635"/>
        <end position="690"/>
    </location>
</feature>
<dbReference type="InterPro" id="IPR002713">
    <property type="entry name" value="FF_domain"/>
</dbReference>
<feature type="region of interest" description="Disordered" evidence="16">
    <location>
        <begin position="1"/>
        <end position="70"/>
    </location>
</feature>
<evidence type="ECO:0000256" key="2">
    <source>
        <dbReference type="ARBA" id="ARBA00022481"/>
    </source>
</evidence>
<dbReference type="AlphaFoldDB" id="A0A9J7XDL2"/>
<evidence type="ECO:0000256" key="12">
    <source>
        <dbReference type="ARBA" id="ARBA00072019"/>
    </source>
</evidence>
<dbReference type="FunFam" id="1.10.10.440:FF:000008">
    <property type="entry name" value="Transcription elongation regulator 1 (CA150)"/>
    <property type="match status" value="1"/>
</dbReference>
<dbReference type="SMART" id="SM00441">
    <property type="entry name" value="FF"/>
    <property type="match status" value="6"/>
</dbReference>
<feature type="region of interest" description="Disordered" evidence="16">
    <location>
        <begin position="437"/>
        <end position="484"/>
    </location>
</feature>
<dbReference type="InterPro" id="IPR045148">
    <property type="entry name" value="TCRG1-like"/>
</dbReference>
<keyword evidence="6" id="KW-0677">Repeat</keyword>
<feature type="domain" description="WW" evidence="17">
    <location>
        <begin position="103"/>
        <end position="136"/>
    </location>
</feature>